<dbReference type="AlphaFoldDB" id="A0A3P7D819"/>
<dbReference type="OrthoDB" id="5792673at2759"/>
<dbReference type="SUPFAM" id="SSF54171">
    <property type="entry name" value="DNA-binding domain"/>
    <property type="match status" value="1"/>
</dbReference>
<protein>
    <recommendedName>
        <fullName evidence="1">MBD domain-containing protein</fullName>
    </recommendedName>
</protein>
<feature type="domain" description="MBD" evidence="1">
    <location>
        <begin position="1"/>
        <end position="59"/>
    </location>
</feature>
<evidence type="ECO:0000259" key="1">
    <source>
        <dbReference type="SMART" id="SM00391"/>
    </source>
</evidence>
<dbReference type="STRING" id="70667.A0A3P7D819"/>
<accession>A0A3P7D819</accession>
<dbReference type="Pfam" id="PF01429">
    <property type="entry name" value="MBD"/>
    <property type="match status" value="1"/>
</dbReference>
<dbReference type="SMART" id="SM00391">
    <property type="entry name" value="MBD"/>
    <property type="match status" value="1"/>
</dbReference>
<evidence type="ECO:0000313" key="3">
    <source>
        <dbReference type="Proteomes" id="UP000275846"/>
    </source>
</evidence>
<proteinExistence type="predicted"/>
<dbReference type="InterPro" id="IPR001739">
    <property type="entry name" value="Methyl_CpG_DNA-bd"/>
</dbReference>
<evidence type="ECO:0000313" key="2">
    <source>
        <dbReference type="EMBL" id="VDM05473.1"/>
    </source>
</evidence>
<gene>
    <name evidence="2" type="ORF">SSLN_LOCUS19087</name>
</gene>
<name>A0A3P7D819_SCHSO</name>
<sequence length="102" mass="11673">MRATPPAAGRDCIIYITPCGRRLRSPFELEHFLYNTGSQLTPDLFCFDKAIEIDQEFRCNRLLLLSQMRMVEAQLTNAAVAPIFRKGATSLFTNLRTRSLVY</sequence>
<dbReference type="Gene3D" id="3.30.890.10">
    <property type="entry name" value="Methyl-cpg-binding Protein 2, Chain A"/>
    <property type="match status" value="1"/>
</dbReference>
<dbReference type="Proteomes" id="UP000275846">
    <property type="component" value="Unassembled WGS sequence"/>
</dbReference>
<dbReference type="InterPro" id="IPR016177">
    <property type="entry name" value="DNA-bd_dom_sf"/>
</dbReference>
<reference evidence="2 3" key="1">
    <citation type="submission" date="2018-11" db="EMBL/GenBank/DDBJ databases">
        <authorList>
            <consortium name="Pathogen Informatics"/>
        </authorList>
    </citation>
    <scope>NUCLEOTIDE SEQUENCE [LARGE SCALE GENOMIC DNA]</scope>
    <source>
        <strain evidence="2 3">NST_G2</strain>
    </source>
</reference>
<organism evidence="2 3">
    <name type="scientific">Schistocephalus solidus</name>
    <name type="common">Tapeworm</name>
    <dbReference type="NCBI Taxonomy" id="70667"/>
    <lineage>
        <taxon>Eukaryota</taxon>
        <taxon>Metazoa</taxon>
        <taxon>Spiralia</taxon>
        <taxon>Lophotrochozoa</taxon>
        <taxon>Platyhelminthes</taxon>
        <taxon>Cestoda</taxon>
        <taxon>Eucestoda</taxon>
        <taxon>Diphyllobothriidea</taxon>
        <taxon>Diphyllobothriidae</taxon>
        <taxon>Schistocephalus</taxon>
    </lineage>
</organism>
<dbReference type="EMBL" id="UYSU01046214">
    <property type="protein sequence ID" value="VDM05473.1"/>
    <property type="molecule type" value="Genomic_DNA"/>
</dbReference>
<dbReference type="GO" id="GO:0003677">
    <property type="term" value="F:DNA binding"/>
    <property type="evidence" value="ECO:0007669"/>
    <property type="project" value="InterPro"/>
</dbReference>
<keyword evidence="3" id="KW-1185">Reference proteome</keyword>